<sequence>MKCSYCGCQTEERIFSDRTFEFWGQMVTTTGIKYRHCLNPDCPEPDWISAKEGLKEEEEQIKAQLH</sequence>
<dbReference type="EMBL" id="JAUMVS010000061">
    <property type="protein sequence ID" value="MDO4841895.1"/>
    <property type="molecule type" value="Genomic_DNA"/>
</dbReference>
<dbReference type="AlphaFoldDB" id="A0AA43RJW9"/>
<reference evidence="1" key="1">
    <citation type="submission" date="2023-07" db="EMBL/GenBank/DDBJ databases">
        <title>Between Cages and Wild: Unraveling the Impact of Captivity on Animal Microbiomes and Antimicrobial Resistance.</title>
        <authorList>
            <person name="Schmartz G.P."/>
            <person name="Rehner J."/>
            <person name="Schuff M.J."/>
            <person name="Becker S.L."/>
            <person name="Kravczyk M."/>
            <person name="Gurevich A."/>
            <person name="Francke R."/>
            <person name="Mueller R."/>
            <person name="Keller V."/>
            <person name="Keller A."/>
        </authorList>
    </citation>
    <scope>NUCLEOTIDE SEQUENCE</scope>
    <source>
        <strain evidence="1">S12M_St_49</strain>
    </source>
</reference>
<keyword evidence="2" id="KW-1185">Reference proteome</keyword>
<protein>
    <submittedName>
        <fullName evidence="1">Uncharacterized protein</fullName>
    </submittedName>
</protein>
<gene>
    <name evidence="1" type="ORF">Q3982_04380</name>
</gene>
<organism evidence="1 2">
    <name type="scientific">Phoenicibacter congonensis</name>
    <dbReference type="NCBI Taxonomy" id="1944646"/>
    <lineage>
        <taxon>Bacteria</taxon>
        <taxon>Bacillati</taxon>
        <taxon>Actinomycetota</taxon>
        <taxon>Coriobacteriia</taxon>
        <taxon>Eggerthellales</taxon>
        <taxon>Eggerthellaceae</taxon>
        <taxon>Phoenicibacter</taxon>
    </lineage>
</organism>
<comment type="caution">
    <text evidence="1">The sequence shown here is derived from an EMBL/GenBank/DDBJ whole genome shotgun (WGS) entry which is preliminary data.</text>
</comment>
<evidence type="ECO:0000313" key="2">
    <source>
        <dbReference type="Proteomes" id="UP001168575"/>
    </source>
</evidence>
<name>A0AA43RJW9_9ACTN</name>
<dbReference type="Proteomes" id="UP001168575">
    <property type="component" value="Unassembled WGS sequence"/>
</dbReference>
<evidence type="ECO:0000313" key="1">
    <source>
        <dbReference type="EMBL" id="MDO4841895.1"/>
    </source>
</evidence>
<accession>A0AA43RJW9</accession>
<proteinExistence type="predicted"/>